<protein>
    <submittedName>
        <fullName evidence="1">Uncharacterized protein</fullName>
    </submittedName>
</protein>
<sequence>MRGKTCEPAGRFDPRKLSVSPGRIVGIMIPFNAVRSPAGDIVVFYVGAEPRLTSEQALAFAEQLRALATETHPAR</sequence>
<dbReference type="EMBL" id="SAUN01000001">
    <property type="protein sequence ID" value="RVX43312.1"/>
    <property type="molecule type" value="Genomic_DNA"/>
</dbReference>
<organism evidence="1 2">
    <name type="scientific">Nonomuraea polychroma</name>
    <dbReference type="NCBI Taxonomy" id="46176"/>
    <lineage>
        <taxon>Bacteria</taxon>
        <taxon>Bacillati</taxon>
        <taxon>Actinomycetota</taxon>
        <taxon>Actinomycetes</taxon>
        <taxon>Streptosporangiales</taxon>
        <taxon>Streptosporangiaceae</taxon>
        <taxon>Nonomuraea</taxon>
    </lineage>
</organism>
<accession>A0A438MC43</accession>
<proteinExistence type="predicted"/>
<reference evidence="1 2" key="1">
    <citation type="submission" date="2019-01" db="EMBL/GenBank/DDBJ databases">
        <title>Sequencing the genomes of 1000 actinobacteria strains.</title>
        <authorList>
            <person name="Klenk H.-P."/>
        </authorList>
    </citation>
    <scope>NUCLEOTIDE SEQUENCE [LARGE SCALE GENOMIC DNA]</scope>
    <source>
        <strain evidence="1 2">DSM 43925</strain>
    </source>
</reference>
<dbReference type="AlphaFoldDB" id="A0A438MC43"/>
<keyword evidence="2" id="KW-1185">Reference proteome</keyword>
<comment type="caution">
    <text evidence="1">The sequence shown here is derived from an EMBL/GenBank/DDBJ whole genome shotgun (WGS) entry which is preliminary data.</text>
</comment>
<evidence type="ECO:0000313" key="1">
    <source>
        <dbReference type="EMBL" id="RVX43312.1"/>
    </source>
</evidence>
<name>A0A438MC43_9ACTN</name>
<gene>
    <name evidence="1" type="ORF">EDD27_5987</name>
</gene>
<dbReference type="Proteomes" id="UP000284824">
    <property type="component" value="Unassembled WGS sequence"/>
</dbReference>
<evidence type="ECO:0000313" key="2">
    <source>
        <dbReference type="Proteomes" id="UP000284824"/>
    </source>
</evidence>